<keyword evidence="2" id="KW-1185">Reference proteome</keyword>
<comment type="caution">
    <text evidence="1">The sequence shown here is derived from an EMBL/GenBank/DDBJ whole genome shotgun (WGS) entry which is preliminary data.</text>
</comment>
<gene>
    <name evidence="1" type="ORF">ILYODFUR_009294</name>
</gene>
<proteinExistence type="predicted"/>
<dbReference type="EMBL" id="JAHRIQ010104912">
    <property type="protein sequence ID" value="MEQ2254998.1"/>
    <property type="molecule type" value="Genomic_DNA"/>
</dbReference>
<protein>
    <submittedName>
        <fullName evidence="1">Uncharacterized protein</fullName>
    </submittedName>
</protein>
<evidence type="ECO:0000313" key="1">
    <source>
        <dbReference type="EMBL" id="MEQ2254998.1"/>
    </source>
</evidence>
<reference evidence="1 2" key="1">
    <citation type="submission" date="2021-06" db="EMBL/GenBank/DDBJ databases">
        <authorList>
            <person name="Palmer J.M."/>
        </authorList>
    </citation>
    <scope>NUCLEOTIDE SEQUENCE [LARGE SCALE GENOMIC DNA]</scope>
    <source>
        <strain evidence="2">if_2019</strain>
        <tissue evidence="1">Muscle</tissue>
    </source>
</reference>
<sequence length="85" mass="9369">MKSSSFMNDTGPVELNFILPLQSVKFCSWPDLPGTVQLSPIRKTSPLSPLTTISVLMCVRNTEYSLLGCRASGEWRIPRVESVPG</sequence>
<dbReference type="Proteomes" id="UP001482620">
    <property type="component" value="Unassembled WGS sequence"/>
</dbReference>
<name>A0ABV0VF99_9TELE</name>
<accession>A0ABV0VF99</accession>
<organism evidence="1 2">
    <name type="scientific">Ilyodon furcidens</name>
    <name type="common">goldbreast splitfin</name>
    <dbReference type="NCBI Taxonomy" id="33524"/>
    <lineage>
        <taxon>Eukaryota</taxon>
        <taxon>Metazoa</taxon>
        <taxon>Chordata</taxon>
        <taxon>Craniata</taxon>
        <taxon>Vertebrata</taxon>
        <taxon>Euteleostomi</taxon>
        <taxon>Actinopterygii</taxon>
        <taxon>Neopterygii</taxon>
        <taxon>Teleostei</taxon>
        <taxon>Neoteleostei</taxon>
        <taxon>Acanthomorphata</taxon>
        <taxon>Ovalentaria</taxon>
        <taxon>Atherinomorphae</taxon>
        <taxon>Cyprinodontiformes</taxon>
        <taxon>Goodeidae</taxon>
        <taxon>Ilyodon</taxon>
    </lineage>
</organism>
<evidence type="ECO:0000313" key="2">
    <source>
        <dbReference type="Proteomes" id="UP001482620"/>
    </source>
</evidence>